<dbReference type="SMART" id="SM01103">
    <property type="entry name" value="CRS1_YhbY"/>
    <property type="match status" value="1"/>
</dbReference>
<dbReference type="EMBL" id="FMXA01000015">
    <property type="protein sequence ID" value="SDA54566.1"/>
    <property type="molecule type" value="Genomic_DNA"/>
</dbReference>
<feature type="domain" description="CRM" evidence="3">
    <location>
        <begin position="1"/>
        <end position="96"/>
    </location>
</feature>
<dbReference type="STRING" id="209880.SAMN02910343_01227"/>
<dbReference type="InterPro" id="IPR035920">
    <property type="entry name" value="YhbY-like_sf"/>
</dbReference>
<gene>
    <name evidence="4" type="ORF">SAMN02910343_01227</name>
</gene>
<reference evidence="4 5" key="1">
    <citation type="submission" date="2016-10" db="EMBL/GenBank/DDBJ databases">
        <authorList>
            <person name="de Groot N.N."/>
        </authorList>
    </citation>
    <scope>NUCLEOTIDE SEQUENCE [LARGE SCALE GENOMIC DNA]</scope>
    <source>
        <strain evidence="4 5">DSM 15230</strain>
    </source>
</reference>
<dbReference type="OrthoDB" id="9797519at2"/>
<dbReference type="InterPro" id="IPR001890">
    <property type="entry name" value="RNA-binding_CRM"/>
</dbReference>
<evidence type="ECO:0000313" key="5">
    <source>
        <dbReference type="Proteomes" id="UP000199689"/>
    </source>
</evidence>
<dbReference type="NCBIfam" id="TIGR00253">
    <property type="entry name" value="RNA_bind_YhbY"/>
    <property type="match status" value="1"/>
</dbReference>
<dbReference type="AlphaFoldDB" id="A0A1G5WA08"/>
<evidence type="ECO:0000313" key="4">
    <source>
        <dbReference type="EMBL" id="SDA54566.1"/>
    </source>
</evidence>
<name>A0A1G5WA08_9FIRM</name>
<dbReference type="Gene3D" id="3.30.110.60">
    <property type="entry name" value="YhbY-like"/>
    <property type="match status" value="1"/>
</dbReference>
<dbReference type="Proteomes" id="UP000199689">
    <property type="component" value="Unassembled WGS sequence"/>
</dbReference>
<proteinExistence type="predicted"/>
<dbReference type="GeneID" id="87756239"/>
<keyword evidence="5" id="KW-1185">Reference proteome</keyword>
<keyword evidence="1 2" id="KW-0694">RNA-binding</keyword>
<dbReference type="PANTHER" id="PTHR40065:SF3">
    <property type="entry name" value="RNA-BINDING PROTEIN YHBY"/>
    <property type="match status" value="1"/>
</dbReference>
<evidence type="ECO:0000256" key="1">
    <source>
        <dbReference type="ARBA" id="ARBA00022884"/>
    </source>
</evidence>
<dbReference type="InterPro" id="IPR017924">
    <property type="entry name" value="RNA-binding_YhbY"/>
</dbReference>
<dbReference type="PANTHER" id="PTHR40065">
    <property type="entry name" value="RNA-BINDING PROTEIN YHBY"/>
    <property type="match status" value="1"/>
</dbReference>
<dbReference type="SUPFAM" id="SSF75471">
    <property type="entry name" value="YhbY-like"/>
    <property type="match status" value="1"/>
</dbReference>
<protein>
    <submittedName>
        <fullName evidence="4">RNA-binding protein</fullName>
    </submittedName>
</protein>
<organism evidence="4 5">
    <name type="scientific">Allisonella histaminiformans</name>
    <dbReference type="NCBI Taxonomy" id="209880"/>
    <lineage>
        <taxon>Bacteria</taxon>
        <taxon>Bacillati</taxon>
        <taxon>Bacillota</taxon>
        <taxon>Negativicutes</taxon>
        <taxon>Veillonellales</taxon>
        <taxon>Veillonellaceae</taxon>
        <taxon>Allisonella</taxon>
    </lineage>
</organism>
<dbReference type="GO" id="GO:0003723">
    <property type="term" value="F:RNA binding"/>
    <property type="evidence" value="ECO:0007669"/>
    <property type="project" value="UniProtKB-UniRule"/>
</dbReference>
<accession>A0A1G5WA08</accession>
<sequence length="97" mass="10816">MLTGKQKQYLKALASHLPATVQIGKDGLTFSVIDSAEKNITANELIKVKINQNSAEDIRHVAELLADNLGCELVQVIGRNCVLFRQKDDKSHYELPR</sequence>
<dbReference type="InterPro" id="IPR051925">
    <property type="entry name" value="RNA-binding_domain"/>
</dbReference>
<evidence type="ECO:0000256" key="2">
    <source>
        <dbReference type="PROSITE-ProRule" id="PRU00626"/>
    </source>
</evidence>
<dbReference type="Pfam" id="PF01985">
    <property type="entry name" value="CRS1_YhbY"/>
    <property type="match status" value="1"/>
</dbReference>
<evidence type="ECO:0000259" key="3">
    <source>
        <dbReference type="PROSITE" id="PS51295"/>
    </source>
</evidence>
<dbReference type="PROSITE" id="PS51295">
    <property type="entry name" value="CRM"/>
    <property type="match status" value="1"/>
</dbReference>
<dbReference type="RefSeq" id="WP_091364878.1">
    <property type="nucleotide sequence ID" value="NZ_CALJSX010000013.1"/>
</dbReference>